<evidence type="ECO:0000313" key="2">
    <source>
        <dbReference type="EMBL" id="KJV07237.1"/>
    </source>
</evidence>
<reference evidence="2 3" key="2">
    <citation type="journal article" date="2016" name="Microb. Ecol.">
        <title>Genome Characteristics of a Novel Type I Methanotroph (Sn10-6) Isolated from a Flooded Indian Rice Field.</title>
        <authorList>
            <person name="Rahalkar M.C."/>
            <person name="Pandit P.S."/>
            <person name="Dhakephalkar P.K."/>
            <person name="Pore S."/>
            <person name="Arora P."/>
            <person name="Kapse N."/>
        </authorList>
    </citation>
    <scope>NUCLEOTIDE SEQUENCE [LARGE SCALE GENOMIC DNA]</scope>
    <source>
        <strain evidence="2 3">Sn10-6</strain>
    </source>
</reference>
<dbReference type="EMBL" id="LAJX01000051">
    <property type="protein sequence ID" value="KJV07237.1"/>
    <property type="molecule type" value="Genomic_DNA"/>
</dbReference>
<reference evidence="3" key="1">
    <citation type="submission" date="2015-03" db="EMBL/GenBank/DDBJ databases">
        <title>Draft genome sequence of a novel methanotroph (Sn10-6) isolated from flooded ricefield rhizosphere in India.</title>
        <authorList>
            <person name="Pandit P.S."/>
            <person name="Pore S.D."/>
            <person name="Arora P."/>
            <person name="Kapse N.G."/>
            <person name="Dhakephalkar P.K."/>
            <person name="Rahalkar M.C."/>
        </authorList>
    </citation>
    <scope>NUCLEOTIDE SEQUENCE [LARGE SCALE GENOMIC DNA]</scope>
    <source>
        <strain evidence="3">Sn10-6</strain>
    </source>
</reference>
<feature type="signal peptide" evidence="1">
    <location>
        <begin position="1"/>
        <end position="21"/>
    </location>
</feature>
<gene>
    <name evidence="2" type="ORF">VZ94_06055</name>
</gene>
<evidence type="ECO:0008006" key="4">
    <source>
        <dbReference type="Google" id="ProtNLM"/>
    </source>
</evidence>
<comment type="caution">
    <text evidence="2">The sequence shown here is derived from an EMBL/GenBank/DDBJ whole genome shotgun (WGS) entry which is preliminary data.</text>
</comment>
<proteinExistence type="predicted"/>
<organism evidence="2 3">
    <name type="scientific">Methylocucumis oryzae</name>
    <dbReference type="NCBI Taxonomy" id="1632867"/>
    <lineage>
        <taxon>Bacteria</taxon>
        <taxon>Pseudomonadati</taxon>
        <taxon>Pseudomonadota</taxon>
        <taxon>Gammaproteobacteria</taxon>
        <taxon>Methylococcales</taxon>
        <taxon>Methylococcaceae</taxon>
        <taxon>Methylocucumis</taxon>
    </lineage>
</organism>
<accession>A0A0F3IKN0</accession>
<protein>
    <recommendedName>
        <fullName evidence="4">Secreted protein</fullName>
    </recommendedName>
</protein>
<feature type="chain" id="PRO_5002462385" description="Secreted protein" evidence="1">
    <location>
        <begin position="22"/>
        <end position="280"/>
    </location>
</feature>
<keyword evidence="1" id="KW-0732">Signal</keyword>
<name>A0A0F3IKN0_9GAMM</name>
<dbReference type="Proteomes" id="UP000033684">
    <property type="component" value="Unassembled WGS sequence"/>
</dbReference>
<keyword evidence="3" id="KW-1185">Reference proteome</keyword>
<evidence type="ECO:0000256" key="1">
    <source>
        <dbReference type="SAM" id="SignalP"/>
    </source>
</evidence>
<evidence type="ECO:0000313" key="3">
    <source>
        <dbReference type="Proteomes" id="UP000033684"/>
    </source>
</evidence>
<sequence>MKSKYAIALSLIALTPVLTYADAYKQNALCVSGESKLCSTMPVDLPDLTVAQGYAPNTNSTTPSSNVAQDNFDWFSWQMFIALNWPADSQGQPLPNPIGSKPEAPRVWQSWSSPNQVFPGNGLNTSSCAAGKKGLVLFRNTKFSTHSFIEPFTKWPLIDQAGNYVVYDIRMNTIEITYLQNNNLLTKAGQQQFTGTYDFPTGINSTQGATEIKTAWRILTDSSSFANYYTTPATIVVSKDNSVTGQEMCLDVTVGLVGMHIMQKITNPGQFSDFWVWATF</sequence>
<dbReference type="AlphaFoldDB" id="A0A0F3IKN0"/>